<sequence>MRSEIQQLLESDLTTRELSRKSGVNVASISLLRTGQKALGKISLEVAEKLYKIYEEIDTMNKVEQIRERLEDTDNSYYIEEYANLNELIEYFQENNEDFNIEDLKDKSSKIKPEIRHNVALVTFDNPNTDLFEWAYLDKDVESIVNTLRNY</sequence>
<comment type="caution">
    <text evidence="1">The sequence shown here is derived from an EMBL/GenBank/DDBJ whole genome shotgun (WGS) entry which is preliminary data.</text>
</comment>
<dbReference type="Proteomes" id="UP000295328">
    <property type="component" value="Unassembled WGS sequence"/>
</dbReference>
<name>A0A4R6BNS0_9STAP</name>
<gene>
    <name evidence="1" type="ORF">ERX37_05415</name>
</gene>
<dbReference type="AlphaFoldDB" id="A0A4R6BNS0"/>
<keyword evidence="2" id="KW-1185">Reference proteome</keyword>
<dbReference type="EMBL" id="SCWE01000001">
    <property type="protein sequence ID" value="TDM03524.1"/>
    <property type="molecule type" value="Genomic_DNA"/>
</dbReference>
<evidence type="ECO:0000313" key="1">
    <source>
        <dbReference type="EMBL" id="TDM03524.1"/>
    </source>
</evidence>
<protein>
    <submittedName>
        <fullName evidence="1">Uncharacterized protein</fullName>
    </submittedName>
</protein>
<evidence type="ECO:0000313" key="2">
    <source>
        <dbReference type="Proteomes" id="UP000295328"/>
    </source>
</evidence>
<organism evidence="1 2">
    <name type="scientific">Macrococcus hajekii</name>
    <dbReference type="NCBI Taxonomy" id="198482"/>
    <lineage>
        <taxon>Bacteria</taxon>
        <taxon>Bacillati</taxon>
        <taxon>Bacillota</taxon>
        <taxon>Bacilli</taxon>
        <taxon>Bacillales</taxon>
        <taxon>Staphylococcaceae</taxon>
        <taxon>Macrococcus</taxon>
    </lineage>
</organism>
<accession>A0A4R6BNS0</accession>
<reference evidence="1 2" key="1">
    <citation type="submission" date="2019-01" db="EMBL/GenBank/DDBJ databases">
        <title>Draft genome sequences of the type strains of six Macrococcus species.</title>
        <authorList>
            <person name="Mazhar S."/>
            <person name="Altermann E."/>
            <person name="Hill C."/>
            <person name="Mcauliffe O."/>
        </authorList>
    </citation>
    <scope>NUCLEOTIDE SEQUENCE [LARGE SCALE GENOMIC DNA]</scope>
    <source>
        <strain evidence="1 2">CCM4809</strain>
    </source>
</reference>
<proteinExistence type="predicted"/>
<dbReference type="RefSeq" id="WP_133429620.1">
    <property type="nucleotide sequence ID" value="NZ_BMCC01000001.1"/>
</dbReference>